<organism evidence="1 2">
    <name type="scientific">Bartonella jaculi</name>
    <dbReference type="NCBI Taxonomy" id="686226"/>
    <lineage>
        <taxon>Bacteria</taxon>
        <taxon>Pseudomonadati</taxon>
        <taxon>Pseudomonadota</taxon>
        <taxon>Alphaproteobacteria</taxon>
        <taxon>Hyphomicrobiales</taxon>
        <taxon>Bartonellaceae</taxon>
        <taxon>Bartonella</taxon>
    </lineage>
</organism>
<keyword evidence="2" id="KW-1185">Reference proteome</keyword>
<evidence type="ECO:0000313" key="2">
    <source>
        <dbReference type="Proteomes" id="UP001500864"/>
    </source>
</evidence>
<sequence length="46" mass="5265">MNREIVGMFSRTLNTLSQNELKAFKCTLEMINETKRKENATAVEAC</sequence>
<evidence type="ECO:0008006" key="3">
    <source>
        <dbReference type="Google" id="ProtNLM"/>
    </source>
</evidence>
<reference evidence="2" key="1">
    <citation type="journal article" date="2019" name="Int. J. Syst. Evol. Microbiol.">
        <title>The Global Catalogue of Microorganisms (GCM) 10K type strain sequencing project: providing services to taxonomists for standard genome sequencing and annotation.</title>
        <authorList>
            <consortium name="The Broad Institute Genomics Platform"/>
            <consortium name="The Broad Institute Genome Sequencing Center for Infectious Disease"/>
            <person name="Wu L."/>
            <person name="Ma J."/>
        </authorList>
    </citation>
    <scope>NUCLEOTIDE SEQUENCE [LARGE SCALE GENOMIC DNA]</scope>
    <source>
        <strain evidence="2">JCM 17712</strain>
    </source>
</reference>
<comment type="caution">
    <text evidence="1">The sequence shown here is derived from an EMBL/GenBank/DDBJ whole genome shotgun (WGS) entry which is preliminary data.</text>
</comment>
<evidence type="ECO:0000313" key="1">
    <source>
        <dbReference type="EMBL" id="GAA5104937.1"/>
    </source>
</evidence>
<proteinExistence type="predicted"/>
<protein>
    <recommendedName>
        <fullName evidence="3">MarR family transcriptional regulator</fullName>
    </recommendedName>
</protein>
<dbReference type="EMBL" id="BAABIZ010000003">
    <property type="protein sequence ID" value="GAA5104937.1"/>
    <property type="molecule type" value="Genomic_DNA"/>
</dbReference>
<name>A0ABP9MZ08_9HYPH</name>
<accession>A0ABP9MZ08</accession>
<gene>
    <name evidence="1" type="ORF">GCM10023261_03920</name>
</gene>
<dbReference type="Proteomes" id="UP001500864">
    <property type="component" value="Unassembled WGS sequence"/>
</dbReference>